<reference evidence="1" key="1">
    <citation type="journal article" date="2013" name="Genetics">
        <title>The draft genome and transcriptome of Panagrellus redivivus are shaped by the harsh demands of a free-living lifestyle.</title>
        <authorList>
            <person name="Srinivasan J."/>
            <person name="Dillman A.R."/>
            <person name="Macchietto M.G."/>
            <person name="Heikkinen L."/>
            <person name="Lakso M."/>
            <person name="Fracchia K.M."/>
            <person name="Antoshechkin I."/>
            <person name="Mortazavi A."/>
            <person name="Wong G."/>
            <person name="Sternberg P.W."/>
        </authorList>
    </citation>
    <scope>NUCLEOTIDE SEQUENCE [LARGE SCALE GENOMIC DNA]</scope>
    <source>
        <strain evidence="1">MT8872</strain>
    </source>
</reference>
<keyword evidence="1" id="KW-1185">Reference proteome</keyword>
<organism evidence="1 2">
    <name type="scientific">Panagrellus redivivus</name>
    <name type="common">Microworm</name>
    <dbReference type="NCBI Taxonomy" id="6233"/>
    <lineage>
        <taxon>Eukaryota</taxon>
        <taxon>Metazoa</taxon>
        <taxon>Ecdysozoa</taxon>
        <taxon>Nematoda</taxon>
        <taxon>Chromadorea</taxon>
        <taxon>Rhabditida</taxon>
        <taxon>Tylenchina</taxon>
        <taxon>Panagrolaimomorpha</taxon>
        <taxon>Panagrolaimoidea</taxon>
        <taxon>Panagrolaimidae</taxon>
        <taxon>Panagrellus</taxon>
    </lineage>
</organism>
<name>A0A7E4V6S4_PANRE</name>
<evidence type="ECO:0000313" key="1">
    <source>
        <dbReference type="Proteomes" id="UP000492821"/>
    </source>
</evidence>
<accession>A0A7E4V6S4</accession>
<dbReference type="WBParaSite" id="Pan_g17244.t1">
    <property type="protein sequence ID" value="Pan_g17244.t1"/>
    <property type="gene ID" value="Pan_g17244"/>
</dbReference>
<evidence type="ECO:0000313" key="2">
    <source>
        <dbReference type="WBParaSite" id="Pan_g17244.t1"/>
    </source>
</evidence>
<proteinExistence type="predicted"/>
<reference evidence="2" key="2">
    <citation type="submission" date="2020-10" db="UniProtKB">
        <authorList>
            <consortium name="WormBaseParasite"/>
        </authorList>
    </citation>
    <scope>IDENTIFICATION</scope>
</reference>
<dbReference type="AlphaFoldDB" id="A0A7E4V6S4"/>
<sequence length="239" mass="27661">MRLRRVNKQLNHVVEERLQSQIYLDVVKCDLLDVMREDEQSGTNDVYPHRRHNLLINISDRSITLFVADHWTSRDVSCLYRCVAFFAKYARCITIDAAIAELIVVGLSTMKLSRWHAFETYVQAVGPIVANELHMKVTKSPQPIPIPFFPLATEITIRALTSDLSHLSRLPDYGVSVRRLFNESTLELLRINIVDTASASRYEVGSACRHIKRPHKHMNTFKKWVHAAELREKYVQQYS</sequence>
<protein>
    <submittedName>
        <fullName evidence="2">Cyclin_C domain-containing protein</fullName>
    </submittedName>
</protein>
<dbReference type="Proteomes" id="UP000492821">
    <property type="component" value="Unassembled WGS sequence"/>
</dbReference>